<feature type="chain" id="PRO_5042132597" description="Capsule assembly Wzi family protein" evidence="1">
    <location>
        <begin position="26"/>
        <end position="580"/>
    </location>
</feature>
<dbReference type="InterPro" id="IPR038636">
    <property type="entry name" value="Wzi_sf"/>
</dbReference>
<sequence length="580" mass="67532">MRKNYFFKQLLGVVLLSGFCLASHAQTDNIELHDKQTRLINRLDIKLRGDSVMQFTTVKPFDRKRMTERIELIDSLDKLGLLDDVLTNVDRYNIRSMLMNNSEWTQNYYDSFKVDKPFLKKLFQTPAHLYAVDKREKYSLVIDPLLNLQYGRATGTTTFVNTRGIRIRGQVDRRFGFYIHLNDNQERDPLYVRDYTAAHRALPNKGYYKYFGKNSDGYDFWDIRGGLTFHAGNYVDFHIGHDRFFIGNGYRTTFLSDFSAPYPFLKMNVQAGKFRYTAAAAQTIAPYLNSARDKDSTLPRNYMMFHYLSWQPTDWLNVGFYENTMFNSKINGGMQVGFFNPVMFNRAYSSHMGNSAKSSIGLDFKANFARHYQVYGQWLINEFHFNKVLKTNGPWVNKFGWQLGGKYTDAFTIKNLDLQLEGNLIRPFTYMDKWAQNNYLHYNQPLAHPLSANFKEVIGIINYQPIPKLHLNATLIAYKKGLDSASYKTAYYSPNNGGDLFRNYNDFREAEEGYKVGHGILNTALIGSFTASYELIQNLFFDVNATIRNYKVAGLPDNRTKWISAGLRWNMARRDKDFLW</sequence>
<dbReference type="Gene3D" id="2.40.160.130">
    <property type="entry name" value="Capsule assembly protein Wzi"/>
    <property type="match status" value="1"/>
</dbReference>
<evidence type="ECO:0000313" key="2">
    <source>
        <dbReference type="EMBL" id="MCU7693640.1"/>
    </source>
</evidence>
<dbReference type="RefSeq" id="WP_263037127.1">
    <property type="nucleotide sequence ID" value="NZ_JAOTPL010000003.1"/>
</dbReference>
<feature type="signal peptide" evidence="1">
    <location>
        <begin position="1"/>
        <end position="25"/>
    </location>
</feature>
<dbReference type="AlphaFoldDB" id="A0AAE3IK86"/>
<gene>
    <name evidence="2" type="ORF">OD355_03815</name>
</gene>
<name>A0AAE3IK86_9BACT</name>
<dbReference type="Proteomes" id="UP001209317">
    <property type="component" value="Unassembled WGS sequence"/>
</dbReference>
<keyword evidence="3" id="KW-1185">Reference proteome</keyword>
<keyword evidence="1" id="KW-0732">Signal</keyword>
<evidence type="ECO:0000313" key="3">
    <source>
        <dbReference type="Proteomes" id="UP001209317"/>
    </source>
</evidence>
<comment type="caution">
    <text evidence="2">The sequence shown here is derived from an EMBL/GenBank/DDBJ whole genome shotgun (WGS) entry which is preliminary data.</text>
</comment>
<proteinExistence type="predicted"/>
<reference evidence="2" key="1">
    <citation type="submission" date="2022-10" db="EMBL/GenBank/DDBJ databases">
        <authorList>
            <person name="Kim H.S."/>
            <person name="Kim J.-S."/>
            <person name="Suh M.K."/>
            <person name="Eom M.K."/>
            <person name="Lee J.-S."/>
        </authorList>
    </citation>
    <scope>NUCLEOTIDE SEQUENCE</scope>
    <source>
        <strain evidence="2">LIP-5</strain>
    </source>
</reference>
<accession>A0AAE3IK86</accession>
<protein>
    <recommendedName>
        <fullName evidence="4">Capsule assembly Wzi family protein</fullName>
    </recommendedName>
</protein>
<organism evidence="2 3">
    <name type="scientific">Haoranjiania flava</name>
    <dbReference type="NCBI Taxonomy" id="1856322"/>
    <lineage>
        <taxon>Bacteria</taxon>
        <taxon>Pseudomonadati</taxon>
        <taxon>Bacteroidota</taxon>
        <taxon>Chitinophagia</taxon>
        <taxon>Chitinophagales</taxon>
        <taxon>Chitinophagaceae</taxon>
        <taxon>Haoranjiania</taxon>
    </lineage>
</organism>
<evidence type="ECO:0008006" key="4">
    <source>
        <dbReference type="Google" id="ProtNLM"/>
    </source>
</evidence>
<dbReference type="EMBL" id="JAOTPL010000003">
    <property type="protein sequence ID" value="MCU7693640.1"/>
    <property type="molecule type" value="Genomic_DNA"/>
</dbReference>
<evidence type="ECO:0000256" key="1">
    <source>
        <dbReference type="SAM" id="SignalP"/>
    </source>
</evidence>